<organism evidence="1 2">
    <name type="scientific">Pedobacter polaris</name>
    <dbReference type="NCBI Taxonomy" id="2571273"/>
    <lineage>
        <taxon>Bacteria</taxon>
        <taxon>Pseudomonadati</taxon>
        <taxon>Bacteroidota</taxon>
        <taxon>Sphingobacteriia</taxon>
        <taxon>Sphingobacteriales</taxon>
        <taxon>Sphingobacteriaceae</taxon>
        <taxon>Pedobacter</taxon>
    </lineage>
</organism>
<dbReference type="Proteomes" id="UP000309488">
    <property type="component" value="Unassembled WGS sequence"/>
</dbReference>
<evidence type="ECO:0008006" key="3">
    <source>
        <dbReference type="Google" id="ProtNLM"/>
    </source>
</evidence>
<dbReference type="RefSeq" id="WP_136841172.1">
    <property type="nucleotide sequence ID" value="NZ_SWBR01000002.1"/>
</dbReference>
<protein>
    <recommendedName>
        <fullName evidence="3">Lipoprotein</fullName>
    </recommendedName>
</protein>
<keyword evidence="2" id="KW-1185">Reference proteome</keyword>
<proteinExistence type="predicted"/>
<dbReference type="EMBL" id="SWBR01000002">
    <property type="protein sequence ID" value="TKC10885.1"/>
    <property type="molecule type" value="Genomic_DNA"/>
</dbReference>
<sequence>MDKLGLMSCFILIITFLSCSKKPKTYFNIPLLIGKNIDETRKILNLKNQKDPSDTSITHWDDYYEVEGRILMINYNPKTRKTGEISLIYPKGYSSKNEILKAGNLQENTQSYTCEVSTDIWSLSPFTSYNGIRINAIN</sequence>
<name>A0A4U1CUP8_9SPHI</name>
<reference evidence="1 2" key="1">
    <citation type="submission" date="2019-04" db="EMBL/GenBank/DDBJ databases">
        <title>Pedobacter sp. RP-3-22 sp. nov., isolated from Arctic soil.</title>
        <authorList>
            <person name="Dahal R.H."/>
            <person name="Kim D.-U."/>
        </authorList>
    </citation>
    <scope>NUCLEOTIDE SEQUENCE [LARGE SCALE GENOMIC DNA]</scope>
    <source>
        <strain evidence="1 2">RP-3-22</strain>
    </source>
</reference>
<dbReference type="AlphaFoldDB" id="A0A4U1CUP8"/>
<evidence type="ECO:0000313" key="1">
    <source>
        <dbReference type="EMBL" id="TKC10885.1"/>
    </source>
</evidence>
<evidence type="ECO:0000313" key="2">
    <source>
        <dbReference type="Proteomes" id="UP000309488"/>
    </source>
</evidence>
<comment type="caution">
    <text evidence="1">The sequence shown here is derived from an EMBL/GenBank/DDBJ whole genome shotgun (WGS) entry which is preliminary data.</text>
</comment>
<dbReference type="PROSITE" id="PS51257">
    <property type="entry name" value="PROKAR_LIPOPROTEIN"/>
    <property type="match status" value="1"/>
</dbReference>
<accession>A0A4U1CUP8</accession>
<dbReference type="OrthoDB" id="883835at2"/>
<gene>
    <name evidence="1" type="ORF">FA048_12005</name>
</gene>